<dbReference type="PANTHER" id="PTHR34814">
    <property type="entry name" value="NITROSOGUANIDINE RESISTANCE PROTEIN SNG1"/>
    <property type="match status" value="1"/>
</dbReference>
<protein>
    <recommendedName>
        <fullName evidence="3">DUF3533 domain-containing protein</fullName>
    </recommendedName>
</protein>
<dbReference type="AlphaFoldDB" id="A0A364L067"/>
<dbReference type="Pfam" id="PF12051">
    <property type="entry name" value="DUF3533"/>
    <property type="match status" value="1"/>
</dbReference>
<feature type="compositionally biased region" description="Gly residues" evidence="1">
    <location>
        <begin position="466"/>
        <end position="482"/>
    </location>
</feature>
<dbReference type="OrthoDB" id="2140105at2759"/>
<gene>
    <name evidence="4" type="ORF">BHQ10_005153</name>
</gene>
<keyword evidence="2" id="KW-1133">Transmembrane helix</keyword>
<feature type="compositionally biased region" description="Polar residues" evidence="1">
    <location>
        <begin position="1"/>
        <end position="15"/>
    </location>
</feature>
<dbReference type="GO" id="GO:0016020">
    <property type="term" value="C:membrane"/>
    <property type="evidence" value="ECO:0007669"/>
    <property type="project" value="TreeGrafter"/>
</dbReference>
<keyword evidence="2" id="KW-0812">Transmembrane</keyword>
<feature type="transmembrane region" description="Helical" evidence="2">
    <location>
        <begin position="72"/>
        <end position="95"/>
    </location>
</feature>
<keyword evidence="2" id="KW-0472">Membrane</keyword>
<evidence type="ECO:0000313" key="4">
    <source>
        <dbReference type="EMBL" id="RAO69141.1"/>
    </source>
</evidence>
<feature type="domain" description="DUF3533" evidence="3">
    <location>
        <begin position="76"/>
        <end position="444"/>
    </location>
</feature>
<feature type="compositionally biased region" description="Polar residues" evidence="1">
    <location>
        <begin position="23"/>
        <end position="36"/>
    </location>
</feature>
<dbReference type="GeneID" id="63794369"/>
<feature type="region of interest" description="Disordered" evidence="1">
    <location>
        <begin position="463"/>
        <end position="482"/>
    </location>
</feature>
<dbReference type="EMBL" id="MIKG01000009">
    <property type="protein sequence ID" value="RAO69141.1"/>
    <property type="molecule type" value="Genomic_DNA"/>
</dbReference>
<comment type="caution">
    <text evidence="4">The sequence shown here is derived from an EMBL/GenBank/DDBJ whole genome shotgun (WGS) entry which is preliminary data.</text>
</comment>
<dbReference type="InterPro" id="IPR053001">
    <property type="entry name" value="MNNG_permease-like"/>
</dbReference>
<feature type="transmembrane region" description="Helical" evidence="2">
    <location>
        <begin position="271"/>
        <end position="295"/>
    </location>
</feature>
<feature type="transmembrane region" description="Helical" evidence="2">
    <location>
        <begin position="315"/>
        <end position="336"/>
    </location>
</feature>
<evidence type="ECO:0000259" key="3">
    <source>
        <dbReference type="Pfam" id="PF12051"/>
    </source>
</evidence>
<organism evidence="4 5">
    <name type="scientific">Talaromyces amestolkiae</name>
    <dbReference type="NCBI Taxonomy" id="1196081"/>
    <lineage>
        <taxon>Eukaryota</taxon>
        <taxon>Fungi</taxon>
        <taxon>Dikarya</taxon>
        <taxon>Ascomycota</taxon>
        <taxon>Pezizomycotina</taxon>
        <taxon>Eurotiomycetes</taxon>
        <taxon>Eurotiomycetidae</taxon>
        <taxon>Eurotiales</taxon>
        <taxon>Trichocomaceae</taxon>
        <taxon>Talaromyces</taxon>
        <taxon>Talaromyces sect. Talaromyces</taxon>
    </lineage>
</organism>
<evidence type="ECO:0000256" key="2">
    <source>
        <dbReference type="SAM" id="Phobius"/>
    </source>
</evidence>
<dbReference type="InterPro" id="IPR022703">
    <property type="entry name" value="DUF3533"/>
</dbReference>
<evidence type="ECO:0000256" key="1">
    <source>
        <dbReference type="SAM" id="MobiDB-lite"/>
    </source>
</evidence>
<dbReference type="RefSeq" id="XP_040733657.1">
    <property type="nucleotide sequence ID" value="XM_040877598.1"/>
</dbReference>
<evidence type="ECO:0000313" key="5">
    <source>
        <dbReference type="Proteomes" id="UP000249363"/>
    </source>
</evidence>
<dbReference type="PANTHER" id="PTHR34814:SF2">
    <property type="entry name" value="DUF3533 DOMAIN-CONTAINING PROTEIN"/>
    <property type="match status" value="1"/>
</dbReference>
<proteinExistence type="predicted"/>
<reference evidence="4 5" key="1">
    <citation type="journal article" date="2017" name="Biotechnol. Biofuels">
        <title>Differential beta-glucosidase expression as a function of carbon source availability in Talaromyces amestolkiae: a genomic and proteomic approach.</title>
        <authorList>
            <person name="de Eugenio L.I."/>
            <person name="Mendez-Liter J.A."/>
            <person name="Nieto-Dominguez M."/>
            <person name="Alonso L."/>
            <person name="Gil-Munoz J."/>
            <person name="Barriuso J."/>
            <person name="Prieto A."/>
            <person name="Martinez M.J."/>
        </authorList>
    </citation>
    <scope>NUCLEOTIDE SEQUENCE [LARGE SCALE GENOMIC DNA]</scope>
    <source>
        <strain evidence="4 5">CIB</strain>
    </source>
</reference>
<feature type="transmembrane region" description="Helical" evidence="2">
    <location>
        <begin position="432"/>
        <end position="452"/>
    </location>
</feature>
<dbReference type="Proteomes" id="UP000249363">
    <property type="component" value="Unassembled WGS sequence"/>
</dbReference>
<name>A0A364L067_TALAM</name>
<feature type="transmembrane region" description="Helical" evidence="2">
    <location>
        <begin position="348"/>
        <end position="372"/>
    </location>
</feature>
<feature type="region of interest" description="Disordered" evidence="1">
    <location>
        <begin position="1"/>
        <end position="43"/>
    </location>
</feature>
<keyword evidence="5" id="KW-1185">Reference proteome</keyword>
<sequence length="482" mass="52518">MSSKSLSTNMQSASEHSLEKRASTSAIETAPTQADALNSKVESDDAKPASTSVIAGPKFEVPNLNKLFFKKLAISAILITLVFWVNLTWMLGSYYDGSQYVYKAKMLIVDYDGSSAGEALLAAVNAANGPGTNPTYEIASSDSYTADEVKQAVFKGKYWGAAYATANSTQVFGSVIVGTNTSEYVPQNAYVLLGNSARYTAFYPSVVLDNLEAIAADAKTRFIQQTSLPLITNALSNGTTLSEAQVSTIFDPVDYTYIDTSYGSFTFGDRMVFNTLMIVVVVLCQFFFLMSLNGLTMAFGRLHTISTLDYFKVRLPISTAWACFAGLCLTAWQMIFRESYPINARLFFSLWTLYLAFSMIVFDVLDILTAFVPQQYMSFCMFTWMITNVSSAGSPVELSNNFYRISYFFPAHSMWLAEQHIWSQGGAYPLSLSLPILAAWLVVAKMGTLFTLKPRRKAAAAAKAAGAGGRGGGRGGRGARGA</sequence>
<accession>A0A364L067</accession>
<dbReference type="STRING" id="1196081.A0A364L067"/>